<comment type="caution">
    <text evidence="3">The sequence shown here is derived from an EMBL/GenBank/DDBJ whole genome shotgun (WGS) entry which is preliminary data.</text>
</comment>
<dbReference type="InterPro" id="IPR055298">
    <property type="entry name" value="AtLOH3-like"/>
</dbReference>
<protein>
    <recommendedName>
        <fullName evidence="2">TTF-type domain-containing protein</fullName>
    </recommendedName>
</protein>
<dbReference type="PANTHER" id="PTHR11697">
    <property type="entry name" value="GENERAL TRANSCRIPTION FACTOR 2-RELATED ZINC FINGER PROTEIN"/>
    <property type="match status" value="1"/>
</dbReference>
<feature type="domain" description="TTF-type" evidence="2">
    <location>
        <begin position="85"/>
        <end position="176"/>
    </location>
</feature>
<dbReference type="EMBL" id="JARYMX010000002">
    <property type="protein sequence ID" value="KAJ9559837.1"/>
    <property type="molecule type" value="Genomic_DNA"/>
</dbReference>
<dbReference type="Proteomes" id="UP001172457">
    <property type="component" value="Chromosome 2"/>
</dbReference>
<sequence length="771" mass="88416">MEKCLKRKAPLEPGGSAPTRGVSTGESSDTPRRVDVDDLPWDPSDRPGILTYDPDQRDEIRRLYWLRGPCQPRDHVFPTKMIGSTPRRFVPTWFDEFRWVEYSVKTDKAYCLCCYLFGEDDSQYGCDAFVTGGFSNWSGKERLSLHVGEGNSFHNRAQRKCEAMLQQIEREKNESKMRLNASIDVCRLLLKFGLPFRGPTESEMFMNQGLLVDWLKFLSEANETVRKVILHNGINQLTNPKIQKDIANCFAEAVVKSIVDEIGDDVFGLLVDESSDISKKKQMIVVLRHVDARGFVKDSLVGLLHLTKTTSKTLKCGIDALFAKLGLSLKQVRGQSYDGSSNMLDEFKGLKTLVLQDNLSAYYIHCFAQQLQLVVVAVAKVHPGVWKFFKMLSMVCNVVNGFCNRKEMVRESYKLRVQEAIGKGEKETGTTLNQELFHTQEGDTCWGSHHRSIVILINLFPDVVRWLEWILDQGDGPNSSQAFDILSYFQTFDFVFYLHLMLEILVVTNLLSKSLQKEDQNISEAGCLIEGTKWLLQGFIQSGFKNLLQKVESFCDLHNIPMLDMAEEYVNPIRTRQRTNITNRHHFECDVFHHVIRLQFQEFNDRFSKISTELIKNMAALSPRASFSEFNKASLVKLCEFYPYDFDEMDRVNISGELDLYYNDVHQHESFANLNSIDELARVMVETDKHLTYSLVYRLLKLALVLPIAKTSVDGCFSPIKLVKSYLCNQMEGEFLNVAVLCAVEKEAFRNVTNDDVLNHFQKMRPHQEDL</sequence>
<gene>
    <name evidence="3" type="ORF">OSB04_004997</name>
</gene>
<organism evidence="3 4">
    <name type="scientific">Centaurea solstitialis</name>
    <name type="common">yellow star-thistle</name>
    <dbReference type="NCBI Taxonomy" id="347529"/>
    <lineage>
        <taxon>Eukaryota</taxon>
        <taxon>Viridiplantae</taxon>
        <taxon>Streptophyta</taxon>
        <taxon>Embryophyta</taxon>
        <taxon>Tracheophyta</taxon>
        <taxon>Spermatophyta</taxon>
        <taxon>Magnoliopsida</taxon>
        <taxon>eudicotyledons</taxon>
        <taxon>Gunneridae</taxon>
        <taxon>Pentapetalae</taxon>
        <taxon>asterids</taxon>
        <taxon>campanulids</taxon>
        <taxon>Asterales</taxon>
        <taxon>Asteraceae</taxon>
        <taxon>Carduoideae</taxon>
        <taxon>Cardueae</taxon>
        <taxon>Centaureinae</taxon>
        <taxon>Centaurea</taxon>
    </lineage>
</organism>
<keyword evidence="4" id="KW-1185">Reference proteome</keyword>
<dbReference type="AlphaFoldDB" id="A0AA38WG00"/>
<feature type="region of interest" description="Disordered" evidence="1">
    <location>
        <begin position="1"/>
        <end position="52"/>
    </location>
</feature>
<accession>A0AA38WG00</accession>
<reference evidence="3" key="1">
    <citation type="submission" date="2023-03" db="EMBL/GenBank/DDBJ databases">
        <title>Chromosome-scale reference genome and RAD-based genetic map of yellow starthistle (Centaurea solstitialis) reveal putative structural variation and QTLs associated with invader traits.</title>
        <authorList>
            <person name="Reatini B."/>
            <person name="Cang F.A."/>
            <person name="Jiang Q."/>
            <person name="Mckibben M.T.W."/>
            <person name="Barker M.S."/>
            <person name="Rieseberg L.H."/>
            <person name="Dlugosch K.M."/>
        </authorList>
    </citation>
    <scope>NUCLEOTIDE SEQUENCE</scope>
    <source>
        <strain evidence="3">CAN-66</strain>
        <tissue evidence="3">Leaf</tissue>
    </source>
</reference>
<dbReference type="InterPro" id="IPR012337">
    <property type="entry name" value="RNaseH-like_sf"/>
</dbReference>
<dbReference type="InterPro" id="IPR025398">
    <property type="entry name" value="DUF4371"/>
</dbReference>
<dbReference type="PANTHER" id="PTHR11697:SF230">
    <property type="entry name" value="ZINC FINGER, MYM DOMAIN CONTAINING 1"/>
    <property type="match status" value="1"/>
</dbReference>
<evidence type="ECO:0000256" key="1">
    <source>
        <dbReference type="SAM" id="MobiDB-lite"/>
    </source>
</evidence>
<dbReference type="InterPro" id="IPR006580">
    <property type="entry name" value="Znf_TTF"/>
</dbReference>
<dbReference type="SUPFAM" id="SSF53098">
    <property type="entry name" value="Ribonuclease H-like"/>
    <property type="match status" value="1"/>
</dbReference>
<name>A0AA38WG00_9ASTR</name>
<dbReference type="Pfam" id="PF14291">
    <property type="entry name" value="DUF4371"/>
    <property type="match status" value="1"/>
</dbReference>
<proteinExistence type="predicted"/>
<evidence type="ECO:0000313" key="3">
    <source>
        <dbReference type="EMBL" id="KAJ9559837.1"/>
    </source>
</evidence>
<evidence type="ECO:0000259" key="2">
    <source>
        <dbReference type="SMART" id="SM00597"/>
    </source>
</evidence>
<evidence type="ECO:0000313" key="4">
    <source>
        <dbReference type="Proteomes" id="UP001172457"/>
    </source>
</evidence>
<dbReference type="SMART" id="SM00597">
    <property type="entry name" value="ZnF_TTF"/>
    <property type="match status" value="1"/>
</dbReference>